<dbReference type="Proteomes" id="UP000232722">
    <property type="component" value="Unassembled WGS sequence"/>
</dbReference>
<gene>
    <name evidence="2" type="ORF">RhiirA5_410045</name>
</gene>
<accession>A0A2N0Q4C8</accession>
<feature type="compositionally biased region" description="Basic residues" evidence="1">
    <location>
        <begin position="11"/>
        <end position="22"/>
    </location>
</feature>
<evidence type="ECO:0000256" key="1">
    <source>
        <dbReference type="SAM" id="MobiDB-lite"/>
    </source>
</evidence>
<reference evidence="2 3" key="1">
    <citation type="submission" date="2016-04" db="EMBL/GenBank/DDBJ databases">
        <title>Genome analyses suggest a sexual origin of heterokaryosis in a supposedly ancient asexual fungus.</title>
        <authorList>
            <person name="Ropars J."/>
            <person name="Sedzielewska K."/>
            <person name="Noel J."/>
            <person name="Charron P."/>
            <person name="Farinelli L."/>
            <person name="Marton T."/>
            <person name="Kruger M."/>
            <person name="Pelin A."/>
            <person name="Brachmann A."/>
            <person name="Corradi N."/>
        </authorList>
    </citation>
    <scope>NUCLEOTIDE SEQUENCE [LARGE SCALE GENOMIC DNA]</scope>
    <source>
        <strain evidence="2 3">A5</strain>
    </source>
</reference>
<proteinExistence type="predicted"/>
<reference evidence="2 3" key="2">
    <citation type="submission" date="2017-09" db="EMBL/GenBank/DDBJ databases">
        <title>Extensive intraspecific genome diversity in a model arbuscular mycorrhizal fungus.</title>
        <authorList>
            <person name="Chen E.C."/>
            <person name="Morin E."/>
            <person name="Beaudet D."/>
            <person name="Noel J."/>
            <person name="Ndikumana S."/>
            <person name="Charron P."/>
            <person name="St-Onge C."/>
            <person name="Giorgi J."/>
            <person name="Grigoriev I.V."/>
            <person name="Roux C."/>
            <person name="Martin F.M."/>
            <person name="Corradi N."/>
        </authorList>
    </citation>
    <scope>NUCLEOTIDE SEQUENCE [LARGE SCALE GENOMIC DNA]</scope>
    <source>
        <strain evidence="2 3">A5</strain>
    </source>
</reference>
<sequence>MSASSESSVSYKRRLQRERAERHRQRRFCFYLGNMDQMCYTVKISLSFRKTSELTTEFWHAHLLVLRLMKASRDLLQNDSDHSHNARHYNAPAASDVAAIIVGDGYEIELSR</sequence>
<organism evidence="2 3">
    <name type="scientific">Rhizophagus irregularis</name>
    <dbReference type="NCBI Taxonomy" id="588596"/>
    <lineage>
        <taxon>Eukaryota</taxon>
        <taxon>Fungi</taxon>
        <taxon>Fungi incertae sedis</taxon>
        <taxon>Mucoromycota</taxon>
        <taxon>Glomeromycotina</taxon>
        <taxon>Glomeromycetes</taxon>
        <taxon>Glomerales</taxon>
        <taxon>Glomeraceae</taxon>
        <taxon>Rhizophagus</taxon>
    </lineage>
</organism>
<feature type="region of interest" description="Disordered" evidence="1">
    <location>
        <begin position="1"/>
        <end position="22"/>
    </location>
</feature>
<protein>
    <submittedName>
        <fullName evidence="2">Uncharacterized protein</fullName>
    </submittedName>
</protein>
<evidence type="ECO:0000313" key="2">
    <source>
        <dbReference type="EMBL" id="PKC13909.1"/>
    </source>
</evidence>
<name>A0A2N0Q4C8_9GLOM</name>
<dbReference type="AlphaFoldDB" id="A0A2N0Q4C8"/>
<feature type="compositionally biased region" description="Polar residues" evidence="1">
    <location>
        <begin position="1"/>
        <end position="10"/>
    </location>
</feature>
<comment type="caution">
    <text evidence="2">The sequence shown here is derived from an EMBL/GenBank/DDBJ whole genome shotgun (WGS) entry which is preliminary data.</text>
</comment>
<evidence type="ECO:0000313" key="3">
    <source>
        <dbReference type="Proteomes" id="UP000232722"/>
    </source>
</evidence>
<dbReference type="EMBL" id="LLXJ01000163">
    <property type="protein sequence ID" value="PKC13909.1"/>
    <property type="molecule type" value="Genomic_DNA"/>
</dbReference>